<protein>
    <recommendedName>
        <fullName evidence="4">Lipoprotein</fullName>
    </recommendedName>
</protein>
<reference evidence="2 3" key="1">
    <citation type="journal article" date="2023" name="Microb. Genom.">
        <title>Mesoterricola silvestris gen. nov., sp. nov., Mesoterricola sediminis sp. nov., Geothrix oryzae sp. nov., Geothrix edaphica sp. nov., Geothrix rubra sp. nov., and Geothrix limicola sp. nov., six novel members of Acidobacteriota isolated from soils.</title>
        <authorList>
            <person name="Weisberg A.J."/>
            <person name="Pearce E."/>
            <person name="Kramer C.G."/>
            <person name="Chang J.H."/>
            <person name="Clarke C.R."/>
        </authorList>
    </citation>
    <scope>NUCLEOTIDE SEQUENCE [LARGE SCALE GENOMIC DNA]</scope>
    <source>
        <strain evidence="2 3">NE20-4-1</strain>
    </source>
</reference>
<feature type="region of interest" description="Disordered" evidence="1">
    <location>
        <begin position="292"/>
        <end position="311"/>
    </location>
</feature>
<evidence type="ECO:0000256" key="1">
    <source>
        <dbReference type="SAM" id="MobiDB-lite"/>
    </source>
</evidence>
<dbReference type="SUPFAM" id="SSF89392">
    <property type="entry name" value="Prokaryotic lipoproteins and lipoprotein localization factors"/>
    <property type="match status" value="1"/>
</dbReference>
<dbReference type="EMBL" id="JARAWJ010000003">
    <property type="protein sequence ID" value="MDX3036700.1"/>
    <property type="molecule type" value="Genomic_DNA"/>
</dbReference>
<dbReference type="Proteomes" id="UP001282474">
    <property type="component" value="Unassembled WGS sequence"/>
</dbReference>
<evidence type="ECO:0000313" key="2">
    <source>
        <dbReference type="EMBL" id="MDX3036700.1"/>
    </source>
</evidence>
<accession>A0ABU4MGV2</accession>
<dbReference type="RefSeq" id="WP_052682949.1">
    <property type="nucleotide sequence ID" value="NZ_JABXWF010000009.1"/>
</dbReference>
<evidence type="ECO:0000313" key="3">
    <source>
        <dbReference type="Proteomes" id="UP001282474"/>
    </source>
</evidence>
<sequence>MRFAAYGSVGSVHRRGAVGVAVVAALLGGATACGTEARAEAEPKTPAEAVARAAERTTDVTSLRYRVRGTLPGHGKVRAEASMGVRPSVLRMEVTGLGASEEGSVEIRFVDKAMYTELDEATLGAAGLVGVETAGRHWLRAAPAAWGGLSVDNQSYRVLPRQLEGSPLVQSTILNGAEDLREAGTETVDGTRTTRYRGTVTAKGLRTAQGTAKGKKAWDLATNSFDQFRALGLKVGSALTMELWVDEDGGTRQFRLRGETSTLDKKGRWVDTGPLDMTVTFLAVDPSVSVEPPAADDTVDLDEVAGRPGSG</sequence>
<evidence type="ECO:0008006" key="4">
    <source>
        <dbReference type="Google" id="ProtNLM"/>
    </source>
</evidence>
<name>A0ABU4MGV2_9ACTN</name>
<comment type="caution">
    <text evidence="2">The sequence shown here is derived from an EMBL/GenBank/DDBJ whole genome shotgun (WGS) entry which is preliminary data.</text>
</comment>
<organism evidence="2 3">
    <name type="scientific">Streptomyces caniscabiei</name>
    <dbReference type="NCBI Taxonomy" id="2746961"/>
    <lineage>
        <taxon>Bacteria</taxon>
        <taxon>Bacillati</taxon>
        <taxon>Actinomycetota</taxon>
        <taxon>Actinomycetes</taxon>
        <taxon>Kitasatosporales</taxon>
        <taxon>Streptomycetaceae</taxon>
        <taxon>Streptomyces</taxon>
    </lineage>
</organism>
<dbReference type="Gene3D" id="2.50.20.20">
    <property type="match status" value="1"/>
</dbReference>
<proteinExistence type="predicted"/>
<gene>
    <name evidence="2" type="ORF">PV383_05860</name>
</gene>
<keyword evidence="3" id="KW-1185">Reference proteome</keyword>
<dbReference type="PROSITE" id="PS51257">
    <property type="entry name" value="PROKAR_LIPOPROTEIN"/>
    <property type="match status" value="1"/>
</dbReference>
<dbReference type="InterPro" id="IPR029046">
    <property type="entry name" value="LolA/LolB/LppX"/>
</dbReference>